<feature type="transmembrane region" description="Helical" evidence="2">
    <location>
        <begin position="73"/>
        <end position="92"/>
    </location>
</feature>
<feature type="transmembrane region" description="Helical" evidence="2">
    <location>
        <begin position="139"/>
        <end position="159"/>
    </location>
</feature>
<keyword evidence="2" id="KW-0472">Membrane</keyword>
<comment type="caution">
    <text evidence="3">The sequence shown here is derived from an EMBL/GenBank/DDBJ whole genome shotgun (WGS) entry which is preliminary data.</text>
</comment>
<evidence type="ECO:0000313" key="3">
    <source>
        <dbReference type="EMBL" id="MFD1846199.1"/>
    </source>
</evidence>
<gene>
    <name evidence="3" type="ORF">ACFSFX_06260</name>
</gene>
<organism evidence="3 4">
    <name type="scientific">Arthrobacter flavus</name>
    <dbReference type="NCBI Taxonomy" id="95172"/>
    <lineage>
        <taxon>Bacteria</taxon>
        <taxon>Bacillati</taxon>
        <taxon>Actinomycetota</taxon>
        <taxon>Actinomycetes</taxon>
        <taxon>Micrococcales</taxon>
        <taxon>Micrococcaceae</taxon>
        <taxon>Arthrobacter</taxon>
    </lineage>
</organism>
<proteinExistence type="predicted"/>
<keyword evidence="4" id="KW-1185">Reference proteome</keyword>
<accession>A0ABW4Q4M6</accession>
<name>A0ABW4Q4M6_9MICC</name>
<dbReference type="RefSeq" id="WP_343879992.1">
    <property type="nucleotide sequence ID" value="NZ_BAAAIJ010000047.1"/>
</dbReference>
<keyword evidence="2" id="KW-1133">Transmembrane helix</keyword>
<evidence type="ECO:0000313" key="4">
    <source>
        <dbReference type="Proteomes" id="UP001597307"/>
    </source>
</evidence>
<keyword evidence="2" id="KW-0812">Transmembrane</keyword>
<feature type="transmembrane region" description="Helical" evidence="2">
    <location>
        <begin position="179"/>
        <end position="197"/>
    </location>
</feature>
<reference evidence="4" key="1">
    <citation type="journal article" date="2019" name="Int. J. Syst. Evol. Microbiol.">
        <title>The Global Catalogue of Microorganisms (GCM) 10K type strain sequencing project: providing services to taxonomists for standard genome sequencing and annotation.</title>
        <authorList>
            <consortium name="The Broad Institute Genomics Platform"/>
            <consortium name="The Broad Institute Genome Sequencing Center for Infectious Disease"/>
            <person name="Wu L."/>
            <person name="Ma J."/>
        </authorList>
    </citation>
    <scope>NUCLEOTIDE SEQUENCE [LARGE SCALE GENOMIC DNA]</scope>
    <source>
        <strain evidence="4">JCM 11496</strain>
    </source>
</reference>
<sequence length="213" mass="22080">MSTPPNDPHPGQDQPSGDSAGAQQPGAGQNPTGGQPAPYGYQNAQPSGYSYPGNMSQVSVTEKGPAPKEVERAFWLIIAAGVLSFLSSILSVMTTPVEGPGGGVATAVALVFAAVLTGVYILLAIFIRKGHNWARITATVLAALSVLSYLFSLLSVSMLEGSDLLQGQELVTTGPVETIIGIVVLVLGIAGVAMTFLKPARPYFQKQIVPGQF</sequence>
<feature type="transmembrane region" description="Helical" evidence="2">
    <location>
        <begin position="104"/>
        <end position="127"/>
    </location>
</feature>
<feature type="region of interest" description="Disordered" evidence="1">
    <location>
        <begin position="1"/>
        <end position="43"/>
    </location>
</feature>
<evidence type="ECO:0000256" key="1">
    <source>
        <dbReference type="SAM" id="MobiDB-lite"/>
    </source>
</evidence>
<protein>
    <submittedName>
        <fullName evidence="3">Uncharacterized protein</fullName>
    </submittedName>
</protein>
<dbReference type="Proteomes" id="UP001597307">
    <property type="component" value="Unassembled WGS sequence"/>
</dbReference>
<evidence type="ECO:0000256" key="2">
    <source>
        <dbReference type="SAM" id="Phobius"/>
    </source>
</evidence>
<dbReference type="EMBL" id="JBHUGA010000011">
    <property type="protein sequence ID" value="MFD1846199.1"/>
    <property type="molecule type" value="Genomic_DNA"/>
</dbReference>